<evidence type="ECO:0000313" key="3">
    <source>
        <dbReference type="Proteomes" id="UP000276770"/>
    </source>
</evidence>
<dbReference type="CDD" id="cd04301">
    <property type="entry name" value="NAT_SF"/>
    <property type="match status" value="1"/>
</dbReference>
<accession>A0A3L7JVG4</accession>
<protein>
    <submittedName>
        <fullName evidence="2">GNAT family N-acetyltransferase</fullName>
    </submittedName>
</protein>
<keyword evidence="2" id="KW-0808">Transferase</keyword>
<name>A0A3L7JVG4_9BACI</name>
<keyword evidence="3" id="KW-1185">Reference proteome</keyword>
<dbReference type="PANTHER" id="PTHR43415:SF3">
    <property type="entry name" value="GNAT-FAMILY ACETYLTRANSFERASE"/>
    <property type="match status" value="1"/>
</dbReference>
<dbReference type="EMBL" id="RCVZ01000018">
    <property type="protein sequence ID" value="RLQ92432.1"/>
    <property type="molecule type" value="Genomic_DNA"/>
</dbReference>
<dbReference type="GO" id="GO:0016747">
    <property type="term" value="F:acyltransferase activity, transferring groups other than amino-acyl groups"/>
    <property type="evidence" value="ECO:0007669"/>
    <property type="project" value="InterPro"/>
</dbReference>
<dbReference type="Proteomes" id="UP000276770">
    <property type="component" value="Unassembled WGS sequence"/>
</dbReference>
<organism evidence="2 3">
    <name type="scientific">Falsibacillus albus</name>
    <dbReference type="NCBI Taxonomy" id="2478915"/>
    <lineage>
        <taxon>Bacteria</taxon>
        <taxon>Bacillati</taxon>
        <taxon>Bacillota</taxon>
        <taxon>Bacilli</taxon>
        <taxon>Bacillales</taxon>
        <taxon>Bacillaceae</taxon>
        <taxon>Falsibacillus</taxon>
    </lineage>
</organism>
<comment type="caution">
    <text evidence="2">The sequence shown here is derived from an EMBL/GenBank/DDBJ whole genome shotgun (WGS) entry which is preliminary data.</text>
</comment>
<dbReference type="OrthoDB" id="9802340at2"/>
<dbReference type="InterPro" id="IPR000182">
    <property type="entry name" value="GNAT_dom"/>
</dbReference>
<evidence type="ECO:0000313" key="2">
    <source>
        <dbReference type="EMBL" id="RLQ92432.1"/>
    </source>
</evidence>
<dbReference type="Pfam" id="PF00583">
    <property type="entry name" value="Acetyltransf_1"/>
    <property type="match status" value="1"/>
</dbReference>
<dbReference type="PROSITE" id="PS51186">
    <property type="entry name" value="GNAT"/>
    <property type="match status" value="1"/>
</dbReference>
<proteinExistence type="predicted"/>
<dbReference type="SUPFAM" id="SSF55729">
    <property type="entry name" value="Acyl-CoA N-acyltransferases (Nat)"/>
    <property type="match status" value="1"/>
</dbReference>
<dbReference type="AlphaFoldDB" id="A0A3L7JVG4"/>
<reference evidence="2 3" key="1">
    <citation type="submission" date="2018-10" db="EMBL/GenBank/DDBJ databases">
        <title>Falsibacillus sp. genome draft.</title>
        <authorList>
            <person name="Shi S."/>
        </authorList>
    </citation>
    <scope>NUCLEOTIDE SEQUENCE [LARGE SCALE GENOMIC DNA]</scope>
    <source>
        <strain evidence="2 3">GY 10110</strain>
    </source>
</reference>
<dbReference type="Gene3D" id="3.40.630.30">
    <property type="match status" value="1"/>
</dbReference>
<gene>
    <name evidence="2" type="ORF">D9X91_19390</name>
</gene>
<dbReference type="PANTHER" id="PTHR43415">
    <property type="entry name" value="SPERMIDINE N(1)-ACETYLTRANSFERASE"/>
    <property type="match status" value="1"/>
</dbReference>
<feature type="domain" description="N-acetyltransferase" evidence="1">
    <location>
        <begin position="1"/>
        <end position="167"/>
    </location>
</feature>
<sequence length="167" mass="19322">MIRTGKIEDSDALLELQRSVVSEEKYLIALREEFNKTPAEQREWVQNIMENKNETFFVAEIDGEVVGWIVFTATQNRKRLAHTGTFGMMIGEKYRGRGIGKLLLSALMDWAEKNPVIEKVSLGVFSTNERAIALYKKMGFIEEGRKIKEFKFDDDVYVDDILMYKLV</sequence>
<evidence type="ECO:0000259" key="1">
    <source>
        <dbReference type="PROSITE" id="PS51186"/>
    </source>
</evidence>
<dbReference type="InterPro" id="IPR016181">
    <property type="entry name" value="Acyl_CoA_acyltransferase"/>
</dbReference>